<gene>
    <name evidence="2" type="ORF">CROQUDRAFT_111711</name>
</gene>
<evidence type="ECO:0000313" key="2">
    <source>
        <dbReference type="EMBL" id="KAG0139206.1"/>
    </source>
</evidence>
<sequence length="187" mass="21106">MAKIMKISTPTSTNQHPEVSLDLDGYAIVEQLKETPALQDEILSKKHPNPSTNNKHFRAESPQGFPIPINKDVTTKPGTKRVHQRANTSSTVLKVNGNKKSTNDEEPSNIKEPINVALEENFHAVINSRAEFEKKTYSKMYSFINQCPSVIKEQIHSHEYSSKIHEHEQSSNLNTNILHHDLTDGDL</sequence>
<dbReference type="Proteomes" id="UP000886653">
    <property type="component" value="Unassembled WGS sequence"/>
</dbReference>
<organism evidence="2 3">
    <name type="scientific">Cronartium quercuum f. sp. fusiforme G11</name>
    <dbReference type="NCBI Taxonomy" id="708437"/>
    <lineage>
        <taxon>Eukaryota</taxon>
        <taxon>Fungi</taxon>
        <taxon>Dikarya</taxon>
        <taxon>Basidiomycota</taxon>
        <taxon>Pucciniomycotina</taxon>
        <taxon>Pucciniomycetes</taxon>
        <taxon>Pucciniales</taxon>
        <taxon>Coleosporiaceae</taxon>
        <taxon>Cronartium</taxon>
    </lineage>
</organism>
<accession>A0A9P6T532</accession>
<evidence type="ECO:0000313" key="3">
    <source>
        <dbReference type="Proteomes" id="UP000886653"/>
    </source>
</evidence>
<feature type="region of interest" description="Disordered" evidence="1">
    <location>
        <begin position="45"/>
        <end position="79"/>
    </location>
</feature>
<reference evidence="2" key="1">
    <citation type="submission" date="2013-11" db="EMBL/GenBank/DDBJ databases">
        <title>Genome sequence of the fusiform rust pathogen reveals effectors for host alternation and coevolution with pine.</title>
        <authorList>
            <consortium name="DOE Joint Genome Institute"/>
            <person name="Smith K."/>
            <person name="Pendleton A."/>
            <person name="Kubisiak T."/>
            <person name="Anderson C."/>
            <person name="Salamov A."/>
            <person name="Aerts A."/>
            <person name="Riley R."/>
            <person name="Clum A."/>
            <person name="Lindquist E."/>
            <person name="Ence D."/>
            <person name="Campbell M."/>
            <person name="Kronenberg Z."/>
            <person name="Feau N."/>
            <person name="Dhillon B."/>
            <person name="Hamelin R."/>
            <person name="Burleigh J."/>
            <person name="Smith J."/>
            <person name="Yandell M."/>
            <person name="Nelson C."/>
            <person name="Grigoriev I."/>
            <person name="Davis J."/>
        </authorList>
    </citation>
    <scope>NUCLEOTIDE SEQUENCE</scope>
    <source>
        <strain evidence="2">G11</strain>
    </source>
</reference>
<name>A0A9P6T532_9BASI</name>
<dbReference type="AlphaFoldDB" id="A0A9P6T532"/>
<keyword evidence="3" id="KW-1185">Reference proteome</keyword>
<evidence type="ECO:0000256" key="1">
    <source>
        <dbReference type="SAM" id="MobiDB-lite"/>
    </source>
</evidence>
<dbReference type="EMBL" id="MU167710">
    <property type="protein sequence ID" value="KAG0139206.1"/>
    <property type="molecule type" value="Genomic_DNA"/>
</dbReference>
<protein>
    <submittedName>
        <fullName evidence="2">Uncharacterized protein</fullName>
    </submittedName>
</protein>
<proteinExistence type="predicted"/>
<comment type="caution">
    <text evidence="2">The sequence shown here is derived from an EMBL/GenBank/DDBJ whole genome shotgun (WGS) entry which is preliminary data.</text>
</comment>